<evidence type="ECO:0000313" key="5">
    <source>
        <dbReference type="Proteomes" id="UP000232693"/>
    </source>
</evidence>
<dbReference type="InterPro" id="IPR037913">
    <property type="entry name" value="ACD_IbpA/B"/>
</dbReference>
<feature type="region of interest" description="Disordered" evidence="3">
    <location>
        <begin position="134"/>
        <end position="163"/>
    </location>
</feature>
<dbReference type="SUPFAM" id="SSF49764">
    <property type="entry name" value="HSP20-like chaperones"/>
    <property type="match status" value="1"/>
</dbReference>
<evidence type="ECO:0000256" key="2">
    <source>
        <dbReference type="RuleBase" id="RU003616"/>
    </source>
</evidence>
<dbReference type="Proteomes" id="UP000232693">
    <property type="component" value="Chromosome"/>
</dbReference>
<dbReference type="EMBL" id="CP025120">
    <property type="protein sequence ID" value="AUD79493.1"/>
    <property type="molecule type" value="Genomic_DNA"/>
</dbReference>
<dbReference type="PROSITE" id="PS01031">
    <property type="entry name" value="SHSP"/>
    <property type="match status" value="1"/>
</dbReference>
<dbReference type="InterPro" id="IPR002068">
    <property type="entry name" value="A-crystallin/Hsp20_dom"/>
</dbReference>
<evidence type="ECO:0000313" key="4">
    <source>
        <dbReference type="EMBL" id="AUD79493.1"/>
    </source>
</evidence>
<accession>A0A2K9ASU3</accession>
<dbReference type="RefSeq" id="WP_106647304.1">
    <property type="nucleotide sequence ID" value="NZ_BMGO01000001.1"/>
</dbReference>
<feature type="compositionally biased region" description="Basic and acidic residues" evidence="3">
    <location>
        <begin position="144"/>
        <end position="163"/>
    </location>
</feature>
<evidence type="ECO:0000256" key="3">
    <source>
        <dbReference type="SAM" id="MobiDB-lite"/>
    </source>
</evidence>
<proteinExistence type="inferred from homology"/>
<comment type="similarity">
    <text evidence="1 2">Belongs to the small heat shock protein (HSP20) family.</text>
</comment>
<dbReference type="Gene3D" id="2.60.40.790">
    <property type="match status" value="1"/>
</dbReference>
<dbReference type="KEGG" id="kpd:CW740_09665"/>
<name>A0A2K9ASU3_9GAMM</name>
<protein>
    <submittedName>
        <fullName evidence="4">Heat-shock protein</fullName>
    </submittedName>
</protein>
<dbReference type="AlphaFoldDB" id="A0A2K9ASU3"/>
<dbReference type="OrthoDB" id="6871152at2"/>
<sequence>MNRIDLSPLYRSSVGFDRMASLLDSTLRGEQSSNGYPPYDIEVLDENKYAVTIAVAGFGRHELDIQVEKGVLTVRGRKEKTEEERKFLHQGIAYRAFERKFNLADHVEVVSADLNNGLLTINLKQEIPEAMKPRTIEIGTSEASSDKKSDRVLEHKKESEQAA</sequence>
<dbReference type="Pfam" id="PF00011">
    <property type="entry name" value="HSP20"/>
    <property type="match status" value="1"/>
</dbReference>
<evidence type="ECO:0000256" key="1">
    <source>
        <dbReference type="PROSITE-ProRule" id="PRU00285"/>
    </source>
</evidence>
<dbReference type="PANTHER" id="PTHR47062:SF1">
    <property type="entry name" value="SMALL HEAT SHOCK PROTEIN IBPA"/>
    <property type="match status" value="1"/>
</dbReference>
<dbReference type="PANTHER" id="PTHR47062">
    <property type="match status" value="1"/>
</dbReference>
<keyword evidence="5" id="KW-1185">Reference proteome</keyword>
<reference evidence="4 5" key="1">
    <citation type="submission" date="2017-12" db="EMBL/GenBank/DDBJ databases">
        <title>Kangiella profundi FT102 completed genome.</title>
        <authorList>
            <person name="Xu J."/>
            <person name="Wang J."/>
            <person name="Lu Y."/>
        </authorList>
    </citation>
    <scope>NUCLEOTIDE SEQUENCE [LARGE SCALE GENOMIC DNA]</scope>
    <source>
        <strain evidence="4 5">FT102</strain>
    </source>
</reference>
<dbReference type="InterPro" id="IPR008978">
    <property type="entry name" value="HSP20-like_chaperone"/>
</dbReference>
<dbReference type="CDD" id="cd06470">
    <property type="entry name" value="ACD_IbpA-B_like"/>
    <property type="match status" value="1"/>
</dbReference>
<gene>
    <name evidence="4" type="ORF">CW740_09665</name>
</gene>
<organism evidence="4 5">
    <name type="scientific">Kangiella profundi</name>
    <dbReference type="NCBI Taxonomy" id="1561924"/>
    <lineage>
        <taxon>Bacteria</taxon>
        <taxon>Pseudomonadati</taxon>
        <taxon>Pseudomonadota</taxon>
        <taxon>Gammaproteobacteria</taxon>
        <taxon>Kangiellales</taxon>
        <taxon>Kangiellaceae</taxon>
        <taxon>Kangiella</taxon>
    </lineage>
</organism>